<dbReference type="AlphaFoldDB" id="A0A1Y1BUQ8"/>
<proteinExistence type="predicted"/>
<reference evidence="1 2" key="1">
    <citation type="journal article" date="2017" name="Genome Announc.">
        <title>Complete Genome Sequence of Burkholderia stabilis FERMP-21014.</title>
        <authorList>
            <person name="Konishi K."/>
            <person name="Kumagai T."/>
            <person name="Sakasegawa S."/>
            <person name="Tamura T."/>
        </authorList>
    </citation>
    <scope>NUCLEOTIDE SEQUENCE [LARGE SCALE GENOMIC DNA]</scope>
    <source>
        <strain evidence="1 2">FERMP-21014</strain>
    </source>
</reference>
<evidence type="ECO:0008006" key="3">
    <source>
        <dbReference type="Google" id="ProtNLM"/>
    </source>
</evidence>
<protein>
    <recommendedName>
        <fullName evidence="3">Cell wall surface anchor family protein</fullName>
    </recommendedName>
</protein>
<gene>
    <name evidence="1" type="ORF">BSFP_066060</name>
</gene>
<dbReference type="EMBL" id="AP018113">
    <property type="protein sequence ID" value="BAX63733.1"/>
    <property type="molecule type" value="Genomic_DNA"/>
</dbReference>
<organism evidence="1 2">
    <name type="scientific">Burkholderia stabilis</name>
    <dbReference type="NCBI Taxonomy" id="95485"/>
    <lineage>
        <taxon>Bacteria</taxon>
        <taxon>Pseudomonadati</taxon>
        <taxon>Pseudomonadota</taxon>
        <taxon>Betaproteobacteria</taxon>
        <taxon>Burkholderiales</taxon>
        <taxon>Burkholderiaceae</taxon>
        <taxon>Burkholderia</taxon>
        <taxon>Burkholderia cepacia complex</taxon>
    </lineage>
</organism>
<name>A0A1Y1BUQ8_9BURK</name>
<evidence type="ECO:0000313" key="1">
    <source>
        <dbReference type="EMBL" id="BAX63733.1"/>
    </source>
</evidence>
<sequence>MIAKTGFARIPAIQRACAVRMTRINQKVLGENAMKLTPVVSGIAALVLSACGGGSSSSSSPGAPAAQTVSGVAAAGAAMQAATVKLVDATGTSVDCPADATTGAFHCTVTGLTAPFALSAYGNVADSQATLIALSATAGTQTINITPITNAIAATIIGDNPTKLMADTGLLHGKVTAQAVASTVQAYSSALADLLAATGNAGVDLISGPLTAGAPGLDRLLDQVKINVLPDGGVQISSVAGASGDTPVQLQLAPGVAPQASDKASLPAVATINGAVVSNLPSASDLAGLQSALNQCFAGSTGAARTGGNVSACGRIFVDDVASGALNAGVPAAYLNNGMSVDQEFGTPGIVADDAMNNASFSLPEVIRVVAGDTMWVKLSWTRTDGIRDGMQQHVQLAVRASSLASGDTGWRVVGNQRAVLSKVNANAQKWDWLNPANPSTGTNAFVDSLNLQVGAVDAAGTAVDFAIVNGPGLRNGVFLQPSSGTCDTLNIRAQVASGQTPAQLAALAKSAQCRNNFRLAGVAQDPANQSQFSWPGDAPRNNTAWAKPQLSAAELADIKPFSAYTIDVYQNGNTAAPARHYTVRLRTPSPSPDALRQYAWHDLAQSTRDKLTPGTAGTFAGGATFPLSWTSKAGLPFVKRGNVQIRATAAGQTAATFVNGSAAALPVLPGAAVTLNVPGDQGVAFPSVAGWTGGTDFSFVNLSWSDAIDTVFTESFEYDR</sequence>
<dbReference type="Proteomes" id="UP000218432">
    <property type="component" value="Chromosome 3"/>
</dbReference>
<evidence type="ECO:0000313" key="2">
    <source>
        <dbReference type="Proteomes" id="UP000218432"/>
    </source>
</evidence>
<accession>A0A1Y1BUQ8</accession>